<dbReference type="PROSITE" id="PS00523">
    <property type="entry name" value="SULFATASE_1"/>
    <property type="match status" value="1"/>
</dbReference>
<name>A0A918IXZ0_9FLAO</name>
<dbReference type="InterPro" id="IPR000917">
    <property type="entry name" value="Sulfatase_N"/>
</dbReference>
<dbReference type="EMBL" id="BMWP01000013">
    <property type="protein sequence ID" value="GGW36209.1"/>
    <property type="molecule type" value="Genomic_DNA"/>
</dbReference>
<dbReference type="Gene3D" id="3.40.720.10">
    <property type="entry name" value="Alkaline Phosphatase, subunit A"/>
    <property type="match status" value="1"/>
</dbReference>
<protein>
    <submittedName>
        <fullName evidence="6">Heparan N-sulfatase</fullName>
    </submittedName>
</protein>
<dbReference type="Pfam" id="PF00884">
    <property type="entry name" value="Sulfatase"/>
    <property type="match status" value="1"/>
</dbReference>
<proteinExistence type="inferred from homology"/>
<evidence type="ECO:0000313" key="7">
    <source>
        <dbReference type="Proteomes" id="UP000634668"/>
    </source>
</evidence>
<keyword evidence="3" id="KW-0378">Hydrolase</keyword>
<dbReference type="CDD" id="cd16027">
    <property type="entry name" value="SGSH"/>
    <property type="match status" value="1"/>
</dbReference>
<evidence type="ECO:0000313" key="6">
    <source>
        <dbReference type="EMBL" id="GGW36209.1"/>
    </source>
</evidence>
<evidence type="ECO:0000259" key="5">
    <source>
        <dbReference type="Pfam" id="PF00884"/>
    </source>
</evidence>
<keyword evidence="7" id="KW-1185">Reference proteome</keyword>
<dbReference type="InterPro" id="IPR024607">
    <property type="entry name" value="Sulfatase_CS"/>
</dbReference>
<dbReference type="PANTHER" id="PTHR42693:SF53">
    <property type="entry name" value="ENDO-4-O-SULFATASE"/>
    <property type="match status" value="1"/>
</dbReference>
<organism evidence="6 7">
    <name type="scientific">Arenibacter certesii</name>
    <dbReference type="NCBI Taxonomy" id="228955"/>
    <lineage>
        <taxon>Bacteria</taxon>
        <taxon>Pseudomonadati</taxon>
        <taxon>Bacteroidota</taxon>
        <taxon>Flavobacteriia</taxon>
        <taxon>Flavobacteriales</taxon>
        <taxon>Flavobacteriaceae</taxon>
        <taxon>Arenibacter</taxon>
    </lineage>
</organism>
<comment type="similarity">
    <text evidence="1">Belongs to the sulfatase family.</text>
</comment>
<dbReference type="Proteomes" id="UP000634668">
    <property type="component" value="Unassembled WGS sequence"/>
</dbReference>
<dbReference type="AlphaFoldDB" id="A0A918IXZ0"/>
<dbReference type="RefSeq" id="WP_026813363.1">
    <property type="nucleotide sequence ID" value="NZ_BMWP01000013.1"/>
</dbReference>
<reference evidence="6" key="1">
    <citation type="journal article" date="2014" name="Int. J. Syst. Evol. Microbiol.">
        <title>Complete genome sequence of Corynebacterium casei LMG S-19264T (=DSM 44701T), isolated from a smear-ripened cheese.</title>
        <authorList>
            <consortium name="US DOE Joint Genome Institute (JGI-PGF)"/>
            <person name="Walter F."/>
            <person name="Albersmeier A."/>
            <person name="Kalinowski J."/>
            <person name="Ruckert C."/>
        </authorList>
    </citation>
    <scope>NUCLEOTIDE SEQUENCE</scope>
    <source>
        <strain evidence="6">KCTC 12113</strain>
    </source>
</reference>
<evidence type="ECO:0000256" key="3">
    <source>
        <dbReference type="ARBA" id="ARBA00022801"/>
    </source>
</evidence>
<evidence type="ECO:0000256" key="1">
    <source>
        <dbReference type="ARBA" id="ARBA00008779"/>
    </source>
</evidence>
<evidence type="ECO:0000256" key="2">
    <source>
        <dbReference type="ARBA" id="ARBA00022723"/>
    </source>
</evidence>
<dbReference type="InterPro" id="IPR017850">
    <property type="entry name" value="Alkaline_phosphatase_core_sf"/>
</dbReference>
<evidence type="ECO:0000256" key="4">
    <source>
        <dbReference type="ARBA" id="ARBA00022837"/>
    </source>
</evidence>
<dbReference type="InterPro" id="IPR050738">
    <property type="entry name" value="Sulfatase"/>
</dbReference>
<dbReference type="GO" id="GO:0046872">
    <property type="term" value="F:metal ion binding"/>
    <property type="evidence" value="ECO:0007669"/>
    <property type="project" value="UniProtKB-KW"/>
</dbReference>
<keyword evidence="4" id="KW-0106">Calcium</keyword>
<comment type="caution">
    <text evidence="6">The sequence shown here is derived from an EMBL/GenBank/DDBJ whole genome shotgun (WGS) entry which is preliminary data.</text>
</comment>
<gene>
    <name evidence="6" type="ORF">GCM10007383_21420</name>
</gene>
<dbReference type="PANTHER" id="PTHR42693">
    <property type="entry name" value="ARYLSULFATASE FAMILY MEMBER"/>
    <property type="match status" value="1"/>
</dbReference>
<accession>A0A918IXZ0</accession>
<reference evidence="6" key="2">
    <citation type="submission" date="2020-09" db="EMBL/GenBank/DDBJ databases">
        <authorList>
            <person name="Sun Q."/>
            <person name="Kim S."/>
        </authorList>
    </citation>
    <scope>NUCLEOTIDE SEQUENCE</scope>
    <source>
        <strain evidence="6">KCTC 12113</strain>
    </source>
</reference>
<feature type="domain" description="Sulfatase N-terminal" evidence="5">
    <location>
        <begin position="47"/>
        <end position="327"/>
    </location>
</feature>
<dbReference type="SUPFAM" id="SSF53649">
    <property type="entry name" value="Alkaline phosphatase-like"/>
    <property type="match status" value="1"/>
</dbReference>
<sequence length="518" mass="58533">MKISVIKLITNSDKSMKISVIKLITFSVFSLFLLGCNSSKKLEINRPNILLIVSEDNGPDLGCYGVKEVSTPNLDNLAREGVLFERAFVPYSVCSPSRAVIFTGLYPHQNGQIGLATHKFTMYNNIKTIPKYLNEAGYSTGIIGKLHVNPEKEFPFDFNAIPGSNFGKKDLKKYAEEASNFIKGSDKPFFLMVNYPDAHFPLQKQVEGMPKNPMDGADLEGSLPFVGADSERLREYTANYYNSMNRLDESVGMLLKELQDSGKADNTIIIYLGDHGAQFSRGKCSNYEAGLRIPLIIKDPTVKGKGVRQNELVNSIDLLPTFLDIAKVHSPKTLPGKSLLPLLEGAHMKNYREYVFAGGNGSTSLLYYPRRSVRGDRYKLILNMLHGKENPHYAFYETHVNGHFDAGTEEAEINNASTEIINAYKIWKNPPKYELYDLQNDPYEFNNLSEDMEYQGILGRMIAALETWQAETNDPLADPIKFARFNKEIDSINKHFPNHSYSKNKDFKWGYPEYFIPN</sequence>
<dbReference type="GO" id="GO:0004065">
    <property type="term" value="F:arylsulfatase activity"/>
    <property type="evidence" value="ECO:0007669"/>
    <property type="project" value="TreeGrafter"/>
</dbReference>
<keyword evidence="2" id="KW-0479">Metal-binding</keyword>